<dbReference type="EMBL" id="JAIQCV010000003">
    <property type="protein sequence ID" value="KAH1114401.1"/>
    <property type="molecule type" value="Genomic_DNA"/>
</dbReference>
<accession>A0A9D3W7W3</accession>
<sequence length="100" mass="11046">MLWGGSSYTKGSSTHMGYRTIDELLFRTEAGKGTSNTVLEGEEERVVDANDGEEPELEPIRKCGLDGLRVALFFKSNSVKTKLKPCEYDDDTLDSALNPN</sequence>
<protein>
    <submittedName>
        <fullName evidence="1">Uncharacterized protein</fullName>
    </submittedName>
</protein>
<dbReference type="Proteomes" id="UP000828251">
    <property type="component" value="Unassembled WGS sequence"/>
</dbReference>
<dbReference type="AlphaFoldDB" id="A0A9D3W7W3"/>
<organism evidence="1 2">
    <name type="scientific">Gossypium stocksii</name>
    <dbReference type="NCBI Taxonomy" id="47602"/>
    <lineage>
        <taxon>Eukaryota</taxon>
        <taxon>Viridiplantae</taxon>
        <taxon>Streptophyta</taxon>
        <taxon>Embryophyta</taxon>
        <taxon>Tracheophyta</taxon>
        <taxon>Spermatophyta</taxon>
        <taxon>Magnoliopsida</taxon>
        <taxon>eudicotyledons</taxon>
        <taxon>Gunneridae</taxon>
        <taxon>Pentapetalae</taxon>
        <taxon>rosids</taxon>
        <taxon>malvids</taxon>
        <taxon>Malvales</taxon>
        <taxon>Malvaceae</taxon>
        <taxon>Malvoideae</taxon>
        <taxon>Gossypium</taxon>
    </lineage>
</organism>
<evidence type="ECO:0000313" key="1">
    <source>
        <dbReference type="EMBL" id="KAH1114401.1"/>
    </source>
</evidence>
<gene>
    <name evidence="1" type="ORF">J1N35_007779</name>
</gene>
<proteinExistence type="predicted"/>
<reference evidence="1 2" key="1">
    <citation type="journal article" date="2021" name="Plant Biotechnol. J.">
        <title>Multi-omics assisted identification of the key and species-specific regulatory components of drought-tolerant mechanisms in Gossypium stocksii.</title>
        <authorList>
            <person name="Yu D."/>
            <person name="Ke L."/>
            <person name="Zhang D."/>
            <person name="Wu Y."/>
            <person name="Sun Y."/>
            <person name="Mei J."/>
            <person name="Sun J."/>
            <person name="Sun Y."/>
        </authorList>
    </citation>
    <scope>NUCLEOTIDE SEQUENCE [LARGE SCALE GENOMIC DNA]</scope>
    <source>
        <strain evidence="2">cv. E1</strain>
        <tissue evidence="1">Leaf</tissue>
    </source>
</reference>
<name>A0A9D3W7W3_9ROSI</name>
<comment type="caution">
    <text evidence="1">The sequence shown here is derived from an EMBL/GenBank/DDBJ whole genome shotgun (WGS) entry which is preliminary data.</text>
</comment>
<keyword evidence="2" id="KW-1185">Reference proteome</keyword>
<evidence type="ECO:0000313" key="2">
    <source>
        <dbReference type="Proteomes" id="UP000828251"/>
    </source>
</evidence>